<gene>
    <name evidence="1" type="ORF">AB1Y20_020539</name>
    <name evidence="2" type="ORF">AB1Y20_020541</name>
</gene>
<keyword evidence="3" id="KW-1185">Reference proteome</keyword>
<proteinExistence type="predicted"/>
<accession>A0AB34JXW8</accession>
<sequence length="113" mass="12747">MCEAGTSAREALFVVGPERVSGRWVFLCPSCDDDRLDKVQYDGKTIFCFKDDPFEGEDVANKRRRFFLYSAIAKELGGTGRRVDLPLCVKDKIQDLYGESEVGFKDTSYASRS</sequence>
<name>A0AB34JXW8_PRYPA</name>
<organism evidence="2 3">
    <name type="scientific">Prymnesium parvum</name>
    <name type="common">Toxic golden alga</name>
    <dbReference type="NCBI Taxonomy" id="97485"/>
    <lineage>
        <taxon>Eukaryota</taxon>
        <taxon>Haptista</taxon>
        <taxon>Haptophyta</taxon>
        <taxon>Prymnesiophyceae</taxon>
        <taxon>Prymnesiales</taxon>
        <taxon>Prymnesiaceae</taxon>
        <taxon>Prymnesium</taxon>
    </lineage>
</organism>
<reference evidence="2 3" key="1">
    <citation type="journal article" date="2024" name="Science">
        <title>Giant polyketide synthase enzymes in the biosynthesis of giant marine polyether toxins.</title>
        <authorList>
            <person name="Fallon T.R."/>
            <person name="Shende V.V."/>
            <person name="Wierzbicki I.H."/>
            <person name="Pendleton A.L."/>
            <person name="Watervoot N.F."/>
            <person name="Auber R.P."/>
            <person name="Gonzalez D.J."/>
            <person name="Wisecaver J.H."/>
            <person name="Moore B.S."/>
        </authorList>
    </citation>
    <scope>NUCLEOTIDE SEQUENCE [LARGE SCALE GENOMIC DNA]</scope>
    <source>
        <strain evidence="2 3">12B1</strain>
    </source>
</reference>
<comment type="caution">
    <text evidence="2">The sequence shown here is derived from an EMBL/GenBank/DDBJ whole genome shotgun (WGS) entry which is preliminary data.</text>
</comment>
<evidence type="ECO:0000313" key="3">
    <source>
        <dbReference type="Proteomes" id="UP001515480"/>
    </source>
</evidence>
<protein>
    <submittedName>
        <fullName evidence="2">Uncharacterized protein</fullName>
    </submittedName>
</protein>
<dbReference type="EMBL" id="JBGBPQ010000004">
    <property type="protein sequence ID" value="KAL1525690.1"/>
    <property type="molecule type" value="Genomic_DNA"/>
</dbReference>
<evidence type="ECO:0000313" key="1">
    <source>
        <dbReference type="EMBL" id="KAL1525690.1"/>
    </source>
</evidence>
<dbReference type="Proteomes" id="UP001515480">
    <property type="component" value="Unassembled WGS sequence"/>
</dbReference>
<dbReference type="EMBL" id="JBGBPQ010000004">
    <property type="protein sequence ID" value="KAL1525692.1"/>
    <property type="molecule type" value="Genomic_DNA"/>
</dbReference>
<dbReference type="AlphaFoldDB" id="A0AB34JXW8"/>
<evidence type="ECO:0000313" key="2">
    <source>
        <dbReference type="EMBL" id="KAL1525692.1"/>
    </source>
</evidence>